<feature type="transmembrane region" description="Helical" evidence="1">
    <location>
        <begin position="21"/>
        <end position="38"/>
    </location>
</feature>
<organism evidence="2">
    <name type="scientific">Aureimonas altamirensis</name>
    <dbReference type="NCBI Taxonomy" id="370622"/>
    <lineage>
        <taxon>Bacteria</taxon>
        <taxon>Pseudomonadati</taxon>
        <taxon>Pseudomonadota</taxon>
        <taxon>Alphaproteobacteria</taxon>
        <taxon>Hyphomicrobiales</taxon>
        <taxon>Aurantimonadaceae</taxon>
        <taxon>Aureimonas</taxon>
    </lineage>
</organism>
<sequence>MIILRVYRGVADHFPIRVSEWLMLWPAFGLWVALQSSPDMFQTSPSFAYLADWADEGTWSAVIGLCGIARLTALTINGTFKGFAFSPHIRAGASIIGVLMWSQISLGFFMAFVNAGGAPSGVVAWSTMVLLELVNSYRSWSDVGKNAAGRE</sequence>
<keyword evidence="1" id="KW-0812">Transmembrane</keyword>
<feature type="transmembrane region" description="Helical" evidence="1">
    <location>
        <begin position="58"/>
        <end position="80"/>
    </location>
</feature>
<dbReference type="AlphaFoldDB" id="A0A0N7KX69"/>
<proteinExistence type="predicted"/>
<dbReference type="EMBL" id="LC066371">
    <property type="protein sequence ID" value="BAT26089.1"/>
    <property type="molecule type" value="Genomic_DNA"/>
</dbReference>
<evidence type="ECO:0000313" key="2">
    <source>
        <dbReference type="EMBL" id="BAT26089.1"/>
    </source>
</evidence>
<dbReference type="RefSeq" id="WP_060602883.1">
    <property type="nucleotide sequence ID" value="NZ_BBWQ01000009.1"/>
</dbReference>
<accession>A0A0N7KX69</accession>
<protein>
    <submittedName>
        <fullName evidence="2">Uncharacterized protein</fullName>
    </submittedName>
</protein>
<evidence type="ECO:0000256" key="1">
    <source>
        <dbReference type="SAM" id="Phobius"/>
    </source>
</evidence>
<feature type="transmembrane region" description="Helical" evidence="1">
    <location>
        <begin position="92"/>
        <end position="112"/>
    </location>
</feature>
<reference evidence="2" key="1">
    <citation type="journal article" date="2015" name="Proc. Natl. Acad. Sci. U.S.A.">
        <title>Bacterial clade with the ribosomal RNA operon on a small plasmid rather than the chromosome.</title>
        <authorList>
            <person name="Anda M."/>
            <person name="Ohtsubo Y."/>
            <person name="Okubo T."/>
            <person name="Sugawara M."/>
            <person name="Nagata Y."/>
            <person name="Tsuda M."/>
            <person name="Minamisawa K."/>
            <person name="Mitsui H."/>
        </authorList>
    </citation>
    <scope>NUCLEOTIDE SEQUENCE</scope>
    <source>
        <strain evidence="2">DSM 21988</strain>
    </source>
</reference>
<keyword evidence="1" id="KW-1133">Transmembrane helix</keyword>
<keyword evidence="1" id="KW-0472">Membrane</keyword>
<name>A0A0N7KX69_9HYPH</name>